<evidence type="ECO:0000256" key="5">
    <source>
        <dbReference type="SAM" id="MobiDB-lite"/>
    </source>
</evidence>
<protein>
    <submittedName>
        <fullName evidence="6">Uncharacterized protein</fullName>
    </submittedName>
</protein>
<accession>A0A9P0MEV9</accession>
<keyword evidence="7" id="KW-1185">Reference proteome</keyword>
<feature type="compositionally biased region" description="Acidic residues" evidence="5">
    <location>
        <begin position="266"/>
        <end position="282"/>
    </location>
</feature>
<feature type="region of interest" description="Disordered" evidence="5">
    <location>
        <begin position="266"/>
        <end position="288"/>
    </location>
</feature>
<keyword evidence="4" id="KW-0539">Nucleus</keyword>
<dbReference type="GO" id="GO:0006364">
    <property type="term" value="P:rRNA processing"/>
    <property type="evidence" value="ECO:0007669"/>
    <property type="project" value="UniProtKB-KW"/>
</dbReference>
<dbReference type="EMBL" id="OV725079">
    <property type="protein sequence ID" value="CAH1396743.1"/>
    <property type="molecule type" value="Genomic_DNA"/>
</dbReference>
<dbReference type="Proteomes" id="UP001152798">
    <property type="component" value="Chromosome 3"/>
</dbReference>
<gene>
    <name evidence="6" type="ORF">NEZAVI_LOCUS6753</name>
</gene>
<sequence length="652" mass="74792">MCKASNGKSKEELLSVAQEIAFAKALASNDKSLRDRALKKLKRWFSMKSTQESPGIRFTEEGFMRIWKGLFYCVWMSDKPLVQEECVENISNLIHCFMELEDVQKFIRCFFQSISQAWFGLDSHRLDKYLMLVRRFLRQMLEYLYKENWESGKVEAISKDLYKSLVLAPIGLNLHLSEIYLEELAKVGRGELNPSTVLEMIKPFADFMQLSSDSRLMKSLTNSLFLQLLRQSEEGIKHQAKFEVWRQMGFPEGDIDVIQEASDEELAVEDVEHDGSEDEGDGNLDPRAGKVDVYLPPIDFDAESIRHYLLEVAKRKDCTTKARRTINQLSKKFEIYTQGKYPLGIHKIELPEPEDEEEIIEKTAENLLAEEKAAYSEGKPGKKSTLDIGWRVSPLENQNLTQNSKIKKIPPGSVGNWEVENMSKKRKVQCDNLVATMKRIKVTLDESLVVPMNNVENMETVEAVPCNVEKEKNIDPKSQRASMKRKKKKQPDVKSINNIEFSNLNINDTDINERESDSSPVPEQTRTKKKTDKSPNDWGFENDWDMSTENEVNTTPVPSSLVEVNVEYNPSEKKDSNFGSKMSPSKNVAINTMLNRSKKVSFHLNRNTAQEEKEYKMSLKNSPSVPFDAEKKPRHSVLKSPSVFNPINPFSR</sequence>
<proteinExistence type="inferred from homology"/>
<dbReference type="GO" id="GO:0005634">
    <property type="term" value="C:nucleus"/>
    <property type="evidence" value="ECO:0007669"/>
    <property type="project" value="UniProtKB-SubCell"/>
</dbReference>
<feature type="region of interest" description="Disordered" evidence="5">
    <location>
        <begin position="616"/>
        <end position="652"/>
    </location>
</feature>
<evidence type="ECO:0000256" key="3">
    <source>
        <dbReference type="ARBA" id="ARBA00022552"/>
    </source>
</evidence>
<keyword evidence="3" id="KW-0698">rRNA processing</keyword>
<evidence type="ECO:0000313" key="7">
    <source>
        <dbReference type="Proteomes" id="UP001152798"/>
    </source>
</evidence>
<feature type="region of interest" description="Disordered" evidence="5">
    <location>
        <begin position="469"/>
        <end position="555"/>
    </location>
</feature>
<comment type="similarity">
    <text evidence="2">Belongs to the RRP1 family.</text>
</comment>
<evidence type="ECO:0000256" key="1">
    <source>
        <dbReference type="ARBA" id="ARBA00004123"/>
    </source>
</evidence>
<dbReference type="Pfam" id="PF05997">
    <property type="entry name" value="Nop52"/>
    <property type="match status" value="1"/>
</dbReference>
<feature type="compositionally biased region" description="Basic and acidic residues" evidence="5">
    <location>
        <begin position="469"/>
        <end position="478"/>
    </location>
</feature>
<dbReference type="InterPro" id="IPR010301">
    <property type="entry name" value="RRP1"/>
</dbReference>
<comment type="subcellular location">
    <subcellularLocation>
        <location evidence="1">Nucleus</location>
    </subcellularLocation>
</comment>
<name>A0A9P0MEV9_NEZVI</name>
<evidence type="ECO:0000256" key="2">
    <source>
        <dbReference type="ARBA" id="ARBA00006374"/>
    </source>
</evidence>
<feature type="compositionally biased region" description="Polar residues" evidence="5">
    <location>
        <begin position="495"/>
        <end position="509"/>
    </location>
</feature>
<dbReference type="PANTHER" id="PTHR13026">
    <property type="entry name" value="NNP-1 PROTEIN NOVEL NUCLEAR PROTEIN 1 NOP52"/>
    <property type="match status" value="1"/>
</dbReference>
<reference evidence="6" key="1">
    <citation type="submission" date="2022-01" db="EMBL/GenBank/DDBJ databases">
        <authorList>
            <person name="King R."/>
        </authorList>
    </citation>
    <scope>NUCLEOTIDE SEQUENCE</scope>
</reference>
<evidence type="ECO:0000313" key="6">
    <source>
        <dbReference type="EMBL" id="CAH1396743.1"/>
    </source>
</evidence>
<feature type="compositionally biased region" description="Polar residues" evidence="5">
    <location>
        <begin position="642"/>
        <end position="652"/>
    </location>
</feature>
<dbReference type="PANTHER" id="PTHR13026:SF0">
    <property type="entry name" value="RIBOSOMAL RNA PROCESSING 1B"/>
    <property type="match status" value="1"/>
</dbReference>
<dbReference type="OrthoDB" id="2019504at2759"/>
<dbReference type="GO" id="GO:0030688">
    <property type="term" value="C:preribosome, small subunit precursor"/>
    <property type="evidence" value="ECO:0007669"/>
    <property type="project" value="InterPro"/>
</dbReference>
<organism evidence="6 7">
    <name type="scientific">Nezara viridula</name>
    <name type="common">Southern green stink bug</name>
    <name type="synonym">Cimex viridulus</name>
    <dbReference type="NCBI Taxonomy" id="85310"/>
    <lineage>
        <taxon>Eukaryota</taxon>
        <taxon>Metazoa</taxon>
        <taxon>Ecdysozoa</taxon>
        <taxon>Arthropoda</taxon>
        <taxon>Hexapoda</taxon>
        <taxon>Insecta</taxon>
        <taxon>Pterygota</taxon>
        <taxon>Neoptera</taxon>
        <taxon>Paraneoptera</taxon>
        <taxon>Hemiptera</taxon>
        <taxon>Heteroptera</taxon>
        <taxon>Panheteroptera</taxon>
        <taxon>Pentatomomorpha</taxon>
        <taxon>Pentatomoidea</taxon>
        <taxon>Pentatomidae</taxon>
        <taxon>Pentatominae</taxon>
        <taxon>Nezara</taxon>
    </lineage>
</organism>
<evidence type="ECO:0000256" key="4">
    <source>
        <dbReference type="ARBA" id="ARBA00023242"/>
    </source>
</evidence>
<dbReference type="AlphaFoldDB" id="A0A9P0MEV9"/>